<evidence type="ECO:0000313" key="1">
    <source>
        <dbReference type="EMBL" id="KAJ3651956.1"/>
    </source>
</evidence>
<dbReference type="AlphaFoldDB" id="A0AA38ICF5"/>
<organism evidence="1 2">
    <name type="scientific">Zophobas morio</name>
    <dbReference type="NCBI Taxonomy" id="2755281"/>
    <lineage>
        <taxon>Eukaryota</taxon>
        <taxon>Metazoa</taxon>
        <taxon>Ecdysozoa</taxon>
        <taxon>Arthropoda</taxon>
        <taxon>Hexapoda</taxon>
        <taxon>Insecta</taxon>
        <taxon>Pterygota</taxon>
        <taxon>Neoptera</taxon>
        <taxon>Endopterygota</taxon>
        <taxon>Coleoptera</taxon>
        <taxon>Polyphaga</taxon>
        <taxon>Cucujiformia</taxon>
        <taxon>Tenebrionidae</taxon>
        <taxon>Zophobas</taxon>
    </lineage>
</organism>
<evidence type="ECO:0000313" key="2">
    <source>
        <dbReference type="Proteomes" id="UP001168821"/>
    </source>
</evidence>
<name>A0AA38ICF5_9CUCU</name>
<sequence>MLIPQQLNFVATPPIATNLNLTDIILQARHMSLTQQILPQNKSPAHLAHKIKKCRRPPVAPRLQLQIPKPYVLSSKSMVLRSCEKSGRSAQLHDKTIIKFDDCRRVGAAAAATRKRVIEVGGTDTESHLSLLLLYI</sequence>
<comment type="caution">
    <text evidence="1">The sequence shown here is derived from an EMBL/GenBank/DDBJ whole genome shotgun (WGS) entry which is preliminary data.</text>
</comment>
<accession>A0AA38ICF5</accession>
<protein>
    <submittedName>
        <fullName evidence="1">Uncharacterized protein</fullName>
    </submittedName>
</protein>
<gene>
    <name evidence="1" type="ORF">Zmor_017960</name>
</gene>
<keyword evidence="2" id="KW-1185">Reference proteome</keyword>
<dbReference type="EMBL" id="JALNTZ010000005">
    <property type="protein sequence ID" value="KAJ3651956.1"/>
    <property type="molecule type" value="Genomic_DNA"/>
</dbReference>
<proteinExistence type="predicted"/>
<dbReference type="Proteomes" id="UP001168821">
    <property type="component" value="Unassembled WGS sequence"/>
</dbReference>
<reference evidence="1" key="1">
    <citation type="journal article" date="2023" name="G3 (Bethesda)">
        <title>Whole genome assemblies of Zophobas morio and Tenebrio molitor.</title>
        <authorList>
            <person name="Kaur S."/>
            <person name="Stinson S.A."/>
            <person name="diCenzo G.C."/>
        </authorList>
    </citation>
    <scope>NUCLEOTIDE SEQUENCE</scope>
    <source>
        <strain evidence="1">QUZm001</strain>
    </source>
</reference>